<dbReference type="Proteomes" id="UP000061704">
    <property type="component" value="Chromosome"/>
</dbReference>
<proteinExistence type="inferred from homology"/>
<evidence type="ECO:0000256" key="6">
    <source>
        <dbReference type="ARBA" id="ARBA00022692"/>
    </source>
</evidence>
<organism evidence="12 13">
    <name type="scientific">Candidatus Ishikawaella capsulata Mpkobe</name>
    <dbReference type="NCBI Taxonomy" id="476281"/>
    <lineage>
        <taxon>Bacteria</taxon>
        <taxon>Pseudomonadati</taxon>
        <taxon>Pseudomonadota</taxon>
        <taxon>Gammaproteobacteria</taxon>
        <taxon>Enterobacterales</taxon>
        <taxon>Enterobacteriaceae</taxon>
        <taxon>Candidatus Ishikawella</taxon>
    </lineage>
</organism>
<keyword evidence="10 11" id="KW-0472">Membrane</keyword>
<keyword evidence="8 11" id="KW-1133">Transmembrane helix</keyword>
<evidence type="ECO:0000313" key="12">
    <source>
        <dbReference type="EMBL" id="BAH83145.1"/>
    </source>
</evidence>
<dbReference type="PANTHER" id="PTHR34182:SF1">
    <property type="entry name" value="PROTEIN-EXPORT MEMBRANE PROTEIN SECG"/>
    <property type="match status" value="1"/>
</dbReference>
<sequence length="96" mass="10753">MYQACLIIFFITSILLITIILLQSGKGADIGWSGAIVSSKLFNSPSSSNFMMLITVLLAILFFLISIILNNHNMLKKSTWENLSDKKVETRQSVQK</sequence>
<evidence type="ECO:0000256" key="3">
    <source>
        <dbReference type="ARBA" id="ARBA00017876"/>
    </source>
</evidence>
<keyword evidence="6 11" id="KW-0812">Transmembrane</keyword>
<dbReference type="PANTHER" id="PTHR34182">
    <property type="entry name" value="PROTEIN-EXPORT MEMBRANE PROTEIN SECG"/>
    <property type="match status" value="1"/>
</dbReference>
<feature type="transmembrane region" description="Helical" evidence="11">
    <location>
        <begin position="51"/>
        <end position="69"/>
    </location>
</feature>
<dbReference type="EMBL" id="AP010872">
    <property type="protein sequence ID" value="BAH83145.1"/>
    <property type="molecule type" value="Genomic_DNA"/>
</dbReference>
<evidence type="ECO:0000256" key="7">
    <source>
        <dbReference type="ARBA" id="ARBA00022927"/>
    </source>
</evidence>
<evidence type="ECO:0000256" key="1">
    <source>
        <dbReference type="ARBA" id="ARBA00004651"/>
    </source>
</evidence>
<evidence type="ECO:0000256" key="10">
    <source>
        <dbReference type="ARBA" id="ARBA00023136"/>
    </source>
</evidence>
<evidence type="ECO:0000256" key="9">
    <source>
        <dbReference type="ARBA" id="ARBA00023010"/>
    </source>
</evidence>
<keyword evidence="5 11" id="KW-1003">Cell membrane</keyword>
<evidence type="ECO:0000256" key="4">
    <source>
        <dbReference type="ARBA" id="ARBA00022448"/>
    </source>
</evidence>
<dbReference type="GO" id="GO:0009306">
    <property type="term" value="P:protein secretion"/>
    <property type="evidence" value="ECO:0007669"/>
    <property type="project" value="UniProtKB-UniRule"/>
</dbReference>
<dbReference type="GO" id="GO:0043952">
    <property type="term" value="P:protein transport by the Sec complex"/>
    <property type="evidence" value="ECO:0007669"/>
    <property type="project" value="TreeGrafter"/>
</dbReference>
<comment type="similarity">
    <text evidence="2 11">Belongs to the SecG family.</text>
</comment>
<evidence type="ECO:0000256" key="5">
    <source>
        <dbReference type="ARBA" id="ARBA00022475"/>
    </source>
</evidence>
<name>C5WCT9_9ENTR</name>
<gene>
    <name evidence="12" type="primary">secG</name>
    <name evidence="12" type="ORF">ICMP_289</name>
</gene>
<dbReference type="HOGENOM" id="CLU_094156_2_2_6"/>
<comment type="caution">
    <text evidence="11">Lacks conserved residue(s) required for the propagation of feature annotation.</text>
</comment>
<dbReference type="GO" id="GO:0065002">
    <property type="term" value="P:intracellular protein transmembrane transport"/>
    <property type="evidence" value="ECO:0007669"/>
    <property type="project" value="TreeGrafter"/>
</dbReference>
<keyword evidence="9 11" id="KW-0811">Translocation</keyword>
<keyword evidence="7 11" id="KW-0653">Protein transport</keyword>
<dbReference type="KEGG" id="icp:ICMP_289"/>
<keyword evidence="13" id="KW-1185">Reference proteome</keyword>
<accession>C5WCT9</accession>
<keyword evidence="4 11" id="KW-0813">Transport</keyword>
<protein>
    <recommendedName>
        <fullName evidence="3 11">Protein-export membrane protein SecG</fullName>
    </recommendedName>
</protein>
<reference evidence="12 13" key="1">
    <citation type="journal article" date="2011" name="Genome Biol. Evol.">
        <title>Reductive evolution of bacterial genome in insect gut environment.</title>
        <authorList>
            <person name="Nikoh N."/>
            <person name="Hosokawa T."/>
            <person name="Ohshima K."/>
            <person name="Hattori M."/>
            <person name="Fukatsu T."/>
        </authorList>
    </citation>
    <scope>NUCLEOTIDE SEQUENCE [LARGE SCALE GENOMIC DNA]</scope>
    <source>
        <strain evidence="12 13">Mpkobe</strain>
    </source>
</reference>
<dbReference type="GO" id="GO:0015450">
    <property type="term" value="F:protein-transporting ATPase activity"/>
    <property type="evidence" value="ECO:0007669"/>
    <property type="project" value="UniProtKB-UniRule"/>
</dbReference>
<evidence type="ECO:0000313" key="13">
    <source>
        <dbReference type="Proteomes" id="UP000061704"/>
    </source>
</evidence>
<dbReference type="PRINTS" id="PR01651">
    <property type="entry name" value="SECGEXPORT"/>
</dbReference>
<comment type="subcellular location">
    <subcellularLocation>
        <location evidence="1 11">Cell membrane</location>
        <topology evidence="1 11">Multi-pass membrane protein</topology>
    </subcellularLocation>
</comment>
<comment type="function">
    <text evidence="11">Involved in protein export. Participates in an early event of protein translocation.</text>
</comment>
<dbReference type="GO" id="GO:0005886">
    <property type="term" value="C:plasma membrane"/>
    <property type="evidence" value="ECO:0007669"/>
    <property type="project" value="UniProtKB-SubCell"/>
</dbReference>
<dbReference type="NCBIfam" id="TIGR00810">
    <property type="entry name" value="secG"/>
    <property type="match status" value="1"/>
</dbReference>
<dbReference type="InterPro" id="IPR004692">
    <property type="entry name" value="SecG"/>
</dbReference>
<evidence type="ECO:0000256" key="2">
    <source>
        <dbReference type="ARBA" id="ARBA00008445"/>
    </source>
</evidence>
<evidence type="ECO:0000256" key="11">
    <source>
        <dbReference type="RuleBase" id="RU365087"/>
    </source>
</evidence>
<evidence type="ECO:0000256" key="8">
    <source>
        <dbReference type="ARBA" id="ARBA00022989"/>
    </source>
</evidence>
<dbReference type="RefSeq" id="WP_041069161.1">
    <property type="nucleotide sequence ID" value="NZ_AP010872.1"/>
</dbReference>
<dbReference type="Pfam" id="PF03840">
    <property type="entry name" value="SecG"/>
    <property type="match status" value="1"/>
</dbReference>
<dbReference type="STRING" id="476281.ICMP_289"/>
<dbReference type="AlphaFoldDB" id="C5WCT9"/>